<feature type="domain" description="Peptidase A1" evidence="4">
    <location>
        <begin position="36"/>
        <end position="378"/>
    </location>
</feature>
<name>A0A8H7WHH9_9HELO</name>
<keyword evidence="6" id="KW-1185">Reference proteome</keyword>
<accession>A0A8H7WHH9</accession>
<dbReference type="Proteomes" id="UP000664132">
    <property type="component" value="Unassembled WGS sequence"/>
</dbReference>
<dbReference type="InterPro" id="IPR021109">
    <property type="entry name" value="Peptidase_aspartic_dom_sf"/>
</dbReference>
<dbReference type="GO" id="GO:0006508">
    <property type="term" value="P:proteolysis"/>
    <property type="evidence" value="ECO:0007669"/>
    <property type="project" value="InterPro"/>
</dbReference>
<evidence type="ECO:0000313" key="6">
    <source>
        <dbReference type="Proteomes" id="UP000664132"/>
    </source>
</evidence>
<dbReference type="SUPFAM" id="SSF50630">
    <property type="entry name" value="Acid proteases"/>
    <property type="match status" value="1"/>
</dbReference>
<dbReference type="CDD" id="cd05471">
    <property type="entry name" value="pepsin_like"/>
    <property type="match status" value="1"/>
</dbReference>
<comment type="caution">
    <text evidence="5">The sequence shown here is derived from an EMBL/GenBank/DDBJ whole genome shotgun (WGS) entry which is preliminary data.</text>
</comment>
<keyword evidence="3" id="KW-1015">Disulfide bond</keyword>
<dbReference type="InterPro" id="IPR034164">
    <property type="entry name" value="Pepsin-like_dom"/>
</dbReference>
<dbReference type="GO" id="GO:0000324">
    <property type="term" value="C:fungal-type vacuole"/>
    <property type="evidence" value="ECO:0007669"/>
    <property type="project" value="TreeGrafter"/>
</dbReference>
<feature type="active site" evidence="2">
    <location>
        <position position="254"/>
    </location>
</feature>
<feature type="active site" evidence="2">
    <location>
        <position position="54"/>
    </location>
</feature>
<evidence type="ECO:0000256" key="2">
    <source>
        <dbReference type="PIRSR" id="PIRSR601461-1"/>
    </source>
</evidence>
<dbReference type="InterPro" id="IPR033121">
    <property type="entry name" value="PEPTIDASE_A1"/>
</dbReference>
<dbReference type="AlphaFoldDB" id="A0A8H7WHH9"/>
<sequence>MYINNFRSIVLLASGSHTLVHAGAFDLPIIFDNSYASVEVQIGTPAETYRLHFDTGSASTWVANERCAVACANGSGYPRVGYNVSESSTSSTQGPYESIDYSGGYVEGDATTDTFAIPSSNSTLSWQQTFLAVYESTWRFISADGFLGLAFSEIAATNTTTLFETLMQKGLVDLPRFGVYFGKEFMNTGDVADGELTLGSSKEDVYVNGSMTYIPLRQEIVYQVWRTEFKSISVSAKNTTTKTLPGSGSRAVFDTGAGSMQIPPEMIDDVYTSIGWNFTALLHGDHIPRCSEFTDAWSVTFDFGGWDSVDGQYAITLSGDQLARPGFAGSDDNCYPPFESSEVFGFALFGTPLLHQLYTVWDFGAMQVNNYQPRVGFGQLKEEYKP</sequence>
<reference evidence="5" key="1">
    <citation type="submission" date="2021-02" db="EMBL/GenBank/DDBJ databases">
        <title>Genome sequence Cadophora malorum strain M34.</title>
        <authorList>
            <person name="Stefanovic E."/>
            <person name="Vu D."/>
            <person name="Scully C."/>
            <person name="Dijksterhuis J."/>
            <person name="Roader J."/>
            <person name="Houbraken J."/>
        </authorList>
    </citation>
    <scope>NUCLEOTIDE SEQUENCE</scope>
    <source>
        <strain evidence="5">M34</strain>
    </source>
</reference>
<feature type="disulfide bond" evidence="3">
    <location>
        <begin position="67"/>
        <end position="71"/>
    </location>
</feature>
<organism evidence="5 6">
    <name type="scientific">Cadophora malorum</name>
    <dbReference type="NCBI Taxonomy" id="108018"/>
    <lineage>
        <taxon>Eukaryota</taxon>
        <taxon>Fungi</taxon>
        <taxon>Dikarya</taxon>
        <taxon>Ascomycota</taxon>
        <taxon>Pezizomycotina</taxon>
        <taxon>Leotiomycetes</taxon>
        <taxon>Helotiales</taxon>
        <taxon>Ploettnerulaceae</taxon>
        <taxon>Cadophora</taxon>
    </lineage>
</organism>
<dbReference type="PROSITE" id="PS51767">
    <property type="entry name" value="PEPTIDASE_A1"/>
    <property type="match status" value="1"/>
</dbReference>
<dbReference type="EMBL" id="JAFJYH010000016">
    <property type="protein sequence ID" value="KAG4424877.1"/>
    <property type="molecule type" value="Genomic_DNA"/>
</dbReference>
<dbReference type="PRINTS" id="PR00792">
    <property type="entry name" value="PEPSIN"/>
</dbReference>
<gene>
    <name evidence="5" type="ORF">IFR04_002037</name>
</gene>
<comment type="similarity">
    <text evidence="1">Belongs to the peptidase A1 family.</text>
</comment>
<dbReference type="GO" id="GO:0004190">
    <property type="term" value="F:aspartic-type endopeptidase activity"/>
    <property type="evidence" value="ECO:0007669"/>
    <property type="project" value="InterPro"/>
</dbReference>
<feature type="disulfide bond" evidence="3">
    <location>
        <begin position="290"/>
        <end position="334"/>
    </location>
</feature>
<evidence type="ECO:0000259" key="4">
    <source>
        <dbReference type="PROSITE" id="PS51767"/>
    </source>
</evidence>
<dbReference type="PANTHER" id="PTHR47966">
    <property type="entry name" value="BETA-SITE APP-CLEAVING ENZYME, ISOFORM A-RELATED"/>
    <property type="match status" value="1"/>
</dbReference>
<dbReference type="InterPro" id="IPR001461">
    <property type="entry name" value="Aspartic_peptidase_A1"/>
</dbReference>
<evidence type="ECO:0000313" key="5">
    <source>
        <dbReference type="EMBL" id="KAG4424877.1"/>
    </source>
</evidence>
<dbReference type="Pfam" id="PF00026">
    <property type="entry name" value="Asp"/>
    <property type="match status" value="1"/>
</dbReference>
<dbReference type="PANTHER" id="PTHR47966:SF68">
    <property type="entry name" value="PEPTIDASE A1 DOMAIN-CONTAINING PROTEIN"/>
    <property type="match status" value="1"/>
</dbReference>
<evidence type="ECO:0000256" key="1">
    <source>
        <dbReference type="ARBA" id="ARBA00007447"/>
    </source>
</evidence>
<evidence type="ECO:0000256" key="3">
    <source>
        <dbReference type="PIRSR" id="PIRSR601461-2"/>
    </source>
</evidence>
<proteinExistence type="inferred from homology"/>
<dbReference type="OrthoDB" id="771136at2759"/>
<dbReference type="Gene3D" id="2.40.70.10">
    <property type="entry name" value="Acid Proteases"/>
    <property type="match status" value="2"/>
</dbReference>
<protein>
    <recommendedName>
        <fullName evidence="4">Peptidase A1 domain-containing protein</fullName>
    </recommendedName>
</protein>